<organism evidence="1 2">
    <name type="scientific">Sodalis praecaptivus</name>
    <dbReference type="NCBI Taxonomy" id="1239307"/>
    <lineage>
        <taxon>Bacteria</taxon>
        <taxon>Pseudomonadati</taxon>
        <taxon>Pseudomonadota</taxon>
        <taxon>Gammaproteobacteria</taxon>
        <taxon>Enterobacterales</taxon>
        <taxon>Bruguierivoracaceae</taxon>
        <taxon>Sodalis</taxon>
    </lineage>
</organism>
<evidence type="ECO:0000313" key="1">
    <source>
        <dbReference type="EMBL" id="AHF79140.1"/>
    </source>
</evidence>
<dbReference type="OrthoDB" id="6522560at2"/>
<accession>W0I3U7</accession>
<proteinExistence type="predicted"/>
<sequence>MLETTRSSYRHSDLIEPHDVCQDEIYYDCLDYSDFPPPNDMPNEALTTTILQASQVALSEDGRRCLVHLFSALAEQHQSRLLQVLSSSAFLGLPIEIASLAHCLYTAVMEGKRIPALIAGTLTCAVKYGLEECNTLMLLANYLKQCLHEALGADLADTLFNSDRPQEEVCPSILALSSCALALYLCQGLSGSTPAPQRLYLRLPTALVTIFCQAQIYCGMLSAIAQRASKCLPSQRLLTQCAKKTLSGASVNRGNAISLSWIGALKKKLVANPTPLNEQRAPAPHRPAVASSGVRTINYFTSAALLPAVIPLSISSLSWPKKVLWSAVAMNCWATAYQGRQYLLRNTPNRNPRSKPLTTLDSAVLRLRHEFAEEHIAEPFSRLYFNSLLNRASQRSAIIGCPKCTYESFVNEVYYQTIDEINFIQTLRYTTHIPLPDFLQTLYNIHHDMQRVWAPLNKVNYSVNKDKYTFNESYLRNTTRFTELESRSRSVLLHYDLPAVKKQILALAFYKGEEKRSDILIPMEFCRQIYPELSIALTKNSPVAQSIIDYLTDTLHRELFEFQNAYHKENKNVMDFHYANQREIYLTFNDNDRYNVIATPLMAMLVYKRVLPALEYLQTKGTSGKPSLPLWALEHLIDALIQGAGPLPIQIKFPRIAVGQQPSNETDSMLTMTKYMVSQGSPVTRSIPMPAATTPAPATATHNQPGPLLAGLTLAGLAAVATIYGYKAAFGLKTPSIVIFGGAVTGTTTGAVTALCTNDMGVIGLAAFNTGLLSGPVLGDVLKGRIKPGRQKRESTYPELQETLFPRRNEATRAALPSLQQNCPLITDTQRVTMPGRHPFHYVQQLLEPSTSKALFFGNQSAIADPQYAFMNPSIGLAHQYLGQLGEIFERLMGKFIENPADFRLHVRECLQTVLGNQNEEILSRAEDQLMSYCQRGHRFLSWSRSVNYTNIVIASTLPTDTNPLCLHKRAGVNIRQLPMVYGAQLHDLKGLVFIVDALACHPHREQTAAFPQRINRILEDILRATLQTSSVLSNFIPLAPDSLASLPDNNTYPYAMTHSLTSLNNHSSLFELISDYTTLHNSALPNDLNAFLAQQPGLKANIIMNNVDHVAMMLKELFIIEFTKSSTRVGR</sequence>
<dbReference type="AlphaFoldDB" id="W0I3U7"/>
<name>W0I3U7_9GAMM</name>
<gene>
    <name evidence="1" type="ORF">Sant_P0093</name>
</gene>
<reference evidence="1 2" key="1">
    <citation type="journal article" date="2014" name="Genome Biol. Evol.">
        <title>Genome degeneration and adaptation in a nascent stage of symbiosis.</title>
        <authorList>
            <person name="Oakeson K.F."/>
            <person name="Gil R."/>
            <person name="Clayton A.L."/>
            <person name="Dunn D.M."/>
            <person name="von Niederhausern A.C."/>
            <person name="Hamil C."/>
            <person name="Aoyagi A."/>
            <person name="Duval B."/>
            <person name="Baca A."/>
            <person name="Silva F.J."/>
            <person name="Vallier A."/>
            <person name="Jackson D.G."/>
            <person name="Latorre A."/>
            <person name="Weiss R.B."/>
            <person name="Heddi A."/>
            <person name="Moya A."/>
            <person name="Dale C."/>
        </authorList>
    </citation>
    <scope>NUCLEOTIDE SEQUENCE [LARGE SCALE GENOMIC DNA]</scope>
    <source>
        <strain evidence="1 2">HS1</strain>
        <plasmid evidence="2">Plasmid pHS1</plasmid>
    </source>
</reference>
<dbReference type="HOGENOM" id="CLU_278846_0_0_6"/>
<keyword evidence="1" id="KW-0614">Plasmid</keyword>
<keyword evidence="2" id="KW-1185">Reference proteome</keyword>
<dbReference type="Proteomes" id="UP000019028">
    <property type="component" value="Plasmid pHS1"/>
</dbReference>
<dbReference type="RefSeq" id="WP_148296373.1">
    <property type="nucleotide sequence ID" value="NZ_CP006570.1"/>
</dbReference>
<evidence type="ECO:0000313" key="2">
    <source>
        <dbReference type="Proteomes" id="UP000019028"/>
    </source>
</evidence>
<geneLocation type="plasmid" evidence="1 2">
    <name>pHS1</name>
</geneLocation>
<dbReference type="EMBL" id="CP006570">
    <property type="protein sequence ID" value="AHF79140.1"/>
    <property type="molecule type" value="Genomic_DNA"/>
</dbReference>
<dbReference type="PATRIC" id="fig|1239307.3.peg.4620"/>
<dbReference type="KEGG" id="sod:Sant_P0093"/>
<protein>
    <submittedName>
        <fullName evidence="1">Uncharacterized protein</fullName>
    </submittedName>
</protein>